<dbReference type="GO" id="GO:0015074">
    <property type="term" value="P:DNA integration"/>
    <property type="evidence" value="ECO:0007669"/>
    <property type="project" value="InterPro"/>
</dbReference>
<name>A0A182N7R2_9DIPT</name>
<dbReference type="SUPFAM" id="SSF53098">
    <property type="entry name" value="Ribonuclease H-like"/>
    <property type="match status" value="1"/>
</dbReference>
<proteinExistence type="predicted"/>
<dbReference type="Gene3D" id="1.10.340.70">
    <property type="match status" value="1"/>
</dbReference>
<evidence type="ECO:0000313" key="3">
    <source>
        <dbReference type="Proteomes" id="UP000075884"/>
    </source>
</evidence>
<dbReference type="Pfam" id="PF05380">
    <property type="entry name" value="Peptidase_A17"/>
    <property type="match status" value="1"/>
</dbReference>
<accession>A0A182N7R2</accession>
<organism evidence="2 3">
    <name type="scientific">Anopheles dirus</name>
    <dbReference type="NCBI Taxonomy" id="7168"/>
    <lineage>
        <taxon>Eukaryota</taxon>
        <taxon>Metazoa</taxon>
        <taxon>Ecdysozoa</taxon>
        <taxon>Arthropoda</taxon>
        <taxon>Hexapoda</taxon>
        <taxon>Insecta</taxon>
        <taxon>Pterygota</taxon>
        <taxon>Neoptera</taxon>
        <taxon>Endopterygota</taxon>
        <taxon>Diptera</taxon>
        <taxon>Nematocera</taxon>
        <taxon>Culicoidea</taxon>
        <taxon>Culicidae</taxon>
        <taxon>Anophelinae</taxon>
        <taxon>Anopheles</taxon>
    </lineage>
</organism>
<dbReference type="STRING" id="7168.A0A182N7R2"/>
<dbReference type="EnsemblMetazoa" id="ADIR003686-RA">
    <property type="protein sequence ID" value="ADIR003686-PA"/>
    <property type="gene ID" value="ADIR003686"/>
</dbReference>
<evidence type="ECO:0000259" key="1">
    <source>
        <dbReference type="PROSITE" id="PS50994"/>
    </source>
</evidence>
<dbReference type="InterPro" id="IPR041588">
    <property type="entry name" value="Integrase_H2C2"/>
</dbReference>
<evidence type="ECO:0000313" key="2">
    <source>
        <dbReference type="EnsemblMetazoa" id="ADIR003686-PA"/>
    </source>
</evidence>
<dbReference type="InterPro" id="IPR012337">
    <property type="entry name" value="RNaseH-like_sf"/>
</dbReference>
<dbReference type="Proteomes" id="UP000075884">
    <property type="component" value="Unassembled WGS sequence"/>
</dbReference>
<dbReference type="InterPro" id="IPR001584">
    <property type="entry name" value="Integrase_cat-core"/>
</dbReference>
<dbReference type="InterPro" id="IPR008042">
    <property type="entry name" value="Retrotrans_Pao"/>
</dbReference>
<dbReference type="GO" id="GO:0003676">
    <property type="term" value="F:nucleic acid binding"/>
    <property type="evidence" value="ECO:0007669"/>
    <property type="project" value="InterPro"/>
</dbReference>
<keyword evidence="3" id="KW-1185">Reference proteome</keyword>
<dbReference type="Pfam" id="PF18701">
    <property type="entry name" value="DUF5641"/>
    <property type="match status" value="1"/>
</dbReference>
<dbReference type="PANTHER" id="PTHR47331">
    <property type="entry name" value="PHD-TYPE DOMAIN-CONTAINING PROTEIN"/>
    <property type="match status" value="1"/>
</dbReference>
<sequence>MSLFDPQGFLAPILVHGRILMQDMWRSCIDWDEEIGELEFRKWKQWVEMLAYVYKLSIPRWYFHGAPSTSLGDIQLHIFTDASEQAYGCVGRFVRNCQRKKNNKPIYTLRATEAQKRLIRRNMVSTIVPIMTEEYEQAEILLFRIAQKDHYLNELKILKRSEEAKKHFIEHTSPIYNADPFLDEDGVIRMNGRTAKATHVPYDTRFPVILPNQHAITTLLLRNYHERYGHANRETVVNEVRQRFYIPFLRSSIDKITKSCQHCKTRKCQPRYPRMANLPEQRLTPFVHPFGNVGIDYLGPIDVINARRVEKRYVAVFTCLVTRAVHLEVAHSLSTEACIMAIRRFVCRRGPPVEIFSDNGTNFQGASNELKKQIADIQIDCATTFTDSHTKWNFNPPSAPHMGGVWERMVRSVKEGLQALNDGRKLNDEILTTVLLEVENLINSRPLTYMPQNSSDNVALTPNHFLIGSSAGKKDRMGPLPDPAEVLRNTYKRSTQLAERMWNRWLKKYLPTLNQRTKWIKHSCQLRVGDLVFIAEGPRKAWMRAIVEEVFPASDGTIRQAVVRTAQGKYLKRPVVKLAVLETDLDH</sequence>
<protein>
    <recommendedName>
        <fullName evidence="1">Integrase catalytic domain-containing protein</fullName>
    </recommendedName>
</protein>
<dbReference type="Pfam" id="PF17921">
    <property type="entry name" value="Integrase_H2C2"/>
    <property type="match status" value="1"/>
</dbReference>
<dbReference type="PROSITE" id="PS50994">
    <property type="entry name" value="INTEGRASE"/>
    <property type="match status" value="1"/>
</dbReference>
<feature type="domain" description="Integrase catalytic" evidence="1">
    <location>
        <begin position="281"/>
        <end position="470"/>
    </location>
</feature>
<dbReference type="Gene3D" id="3.30.420.10">
    <property type="entry name" value="Ribonuclease H-like superfamily/Ribonuclease H"/>
    <property type="match status" value="1"/>
</dbReference>
<reference evidence="3" key="1">
    <citation type="submission" date="2013-03" db="EMBL/GenBank/DDBJ databases">
        <title>The Genome Sequence of Anopheles dirus WRAIR2.</title>
        <authorList>
            <consortium name="The Broad Institute Genomics Platform"/>
            <person name="Neafsey D.E."/>
            <person name="Walton C."/>
            <person name="Walker B."/>
            <person name="Young S.K."/>
            <person name="Zeng Q."/>
            <person name="Gargeya S."/>
            <person name="Fitzgerald M."/>
            <person name="Haas B."/>
            <person name="Abouelleil A."/>
            <person name="Allen A.W."/>
            <person name="Alvarado L."/>
            <person name="Arachchi H.M."/>
            <person name="Berlin A.M."/>
            <person name="Chapman S.B."/>
            <person name="Gainer-Dewar J."/>
            <person name="Goldberg J."/>
            <person name="Griggs A."/>
            <person name="Gujja S."/>
            <person name="Hansen M."/>
            <person name="Howarth C."/>
            <person name="Imamovic A."/>
            <person name="Ireland A."/>
            <person name="Larimer J."/>
            <person name="McCowan C."/>
            <person name="Murphy C."/>
            <person name="Pearson M."/>
            <person name="Poon T.W."/>
            <person name="Priest M."/>
            <person name="Roberts A."/>
            <person name="Saif S."/>
            <person name="Shea T."/>
            <person name="Sisk P."/>
            <person name="Sykes S."/>
            <person name="Wortman J."/>
            <person name="Nusbaum C."/>
            <person name="Birren B."/>
        </authorList>
    </citation>
    <scope>NUCLEOTIDE SEQUENCE [LARGE SCALE GENOMIC DNA]</scope>
    <source>
        <strain evidence="3">WRAIR2</strain>
    </source>
</reference>
<dbReference type="InterPro" id="IPR036397">
    <property type="entry name" value="RNaseH_sf"/>
</dbReference>
<dbReference type="VEuPathDB" id="VectorBase:ADIR003686"/>
<dbReference type="AlphaFoldDB" id="A0A182N7R2"/>
<dbReference type="InterPro" id="IPR040676">
    <property type="entry name" value="DUF5641"/>
</dbReference>
<reference evidence="2" key="2">
    <citation type="submission" date="2020-05" db="UniProtKB">
        <authorList>
            <consortium name="EnsemblMetazoa"/>
        </authorList>
    </citation>
    <scope>IDENTIFICATION</scope>
    <source>
        <strain evidence="2">WRAIR2</strain>
    </source>
</reference>